<comment type="caution">
    <text evidence="1">The sequence shown here is derived from an EMBL/GenBank/DDBJ whole genome shotgun (WGS) entry which is preliminary data.</text>
</comment>
<accession>A0A916X629</accession>
<sequence length="102" mass="10809">MSLAGTYECTLKTPMGAKTGTLVVVPSQDGETFTGSLSNEMLGTVEIPEGTIDANMLLCEMQVTSPMKMKVDCEVIIEGDSLVGFIKAGMFGEMPLKGQRVA</sequence>
<dbReference type="RefSeq" id="WP_188771904.1">
    <property type="nucleotide sequence ID" value="NZ_BMHK01000016.1"/>
</dbReference>
<reference evidence="1" key="2">
    <citation type="submission" date="2020-09" db="EMBL/GenBank/DDBJ databases">
        <authorList>
            <person name="Sun Q."/>
            <person name="Zhou Y."/>
        </authorList>
    </citation>
    <scope>NUCLEOTIDE SEQUENCE</scope>
    <source>
        <strain evidence="1">CGMCC 1.15095</strain>
    </source>
</reference>
<dbReference type="EMBL" id="BMHK01000016">
    <property type="protein sequence ID" value="GGC05655.1"/>
    <property type="molecule type" value="Genomic_DNA"/>
</dbReference>
<evidence type="ECO:0000313" key="2">
    <source>
        <dbReference type="Proteomes" id="UP000608154"/>
    </source>
</evidence>
<evidence type="ECO:0000313" key="1">
    <source>
        <dbReference type="EMBL" id="GGC05655.1"/>
    </source>
</evidence>
<proteinExistence type="predicted"/>
<name>A0A916X629_9SPHN</name>
<reference evidence="1" key="1">
    <citation type="journal article" date="2014" name="Int. J. Syst. Evol. Microbiol.">
        <title>Complete genome sequence of Corynebacterium casei LMG S-19264T (=DSM 44701T), isolated from a smear-ripened cheese.</title>
        <authorList>
            <consortium name="US DOE Joint Genome Institute (JGI-PGF)"/>
            <person name="Walter F."/>
            <person name="Albersmeier A."/>
            <person name="Kalinowski J."/>
            <person name="Ruckert C."/>
        </authorList>
    </citation>
    <scope>NUCLEOTIDE SEQUENCE</scope>
    <source>
        <strain evidence="1">CGMCC 1.15095</strain>
    </source>
</reference>
<organism evidence="1 2">
    <name type="scientific">Novosphingobium endophyticum</name>
    <dbReference type="NCBI Taxonomy" id="1955250"/>
    <lineage>
        <taxon>Bacteria</taxon>
        <taxon>Pseudomonadati</taxon>
        <taxon>Pseudomonadota</taxon>
        <taxon>Alphaproteobacteria</taxon>
        <taxon>Sphingomonadales</taxon>
        <taxon>Sphingomonadaceae</taxon>
        <taxon>Novosphingobium</taxon>
    </lineage>
</organism>
<gene>
    <name evidence="1" type="ORF">GCM10011494_25310</name>
</gene>
<dbReference type="Proteomes" id="UP000608154">
    <property type="component" value="Unassembled WGS sequence"/>
</dbReference>
<dbReference type="AlphaFoldDB" id="A0A916X629"/>
<protein>
    <submittedName>
        <fullName evidence="1">Uncharacterized protein</fullName>
    </submittedName>
</protein>
<keyword evidence="2" id="KW-1185">Reference proteome</keyword>